<dbReference type="AlphaFoldDB" id="A0A4Y4AYI9"/>
<evidence type="ECO:0000313" key="2">
    <source>
        <dbReference type="EMBL" id="GEC73206.1"/>
    </source>
</evidence>
<evidence type="ECO:0000256" key="1">
    <source>
        <dbReference type="SAM" id="Phobius"/>
    </source>
</evidence>
<feature type="transmembrane region" description="Helical" evidence="1">
    <location>
        <begin position="196"/>
        <end position="215"/>
    </location>
</feature>
<keyword evidence="1" id="KW-1133">Transmembrane helix</keyword>
<name>A0A4Y4AYI9_9FLAO</name>
<evidence type="ECO:0000313" key="3">
    <source>
        <dbReference type="Proteomes" id="UP000316775"/>
    </source>
</evidence>
<sequence>MGDFLAETKILGFYQRPYSIGTSSTITSTLVMVLIFYVFGLSKDQYIEKSNKLLAFSIFTVIILGSGTGYALLLMFIVYKIGPFKGKISAICSFSTMFFIYYLIFVLDIGSLDGLDKISAFYLEFLYDFKATQIEDVIYTLKSAPNQFYIGRTFEDAKDLVIWSDFAWLNLFECTGYVGLYLTVLIFIFKTNRYNYIPILVFLIGAIHYGAIYSLPGQLLGGYFMSTKFKNNEMLNNL</sequence>
<keyword evidence="1" id="KW-0812">Transmembrane</keyword>
<protein>
    <submittedName>
        <fullName evidence="2">Uncharacterized protein</fullName>
    </submittedName>
</protein>
<dbReference type="STRING" id="983.SAMN05443543_108139"/>
<proteinExistence type="predicted"/>
<organism evidence="2 3">
    <name type="scientific">Flavobacterium flevense</name>
    <dbReference type="NCBI Taxonomy" id="983"/>
    <lineage>
        <taxon>Bacteria</taxon>
        <taxon>Pseudomonadati</taxon>
        <taxon>Bacteroidota</taxon>
        <taxon>Flavobacteriia</taxon>
        <taxon>Flavobacteriales</taxon>
        <taxon>Flavobacteriaceae</taxon>
        <taxon>Flavobacterium</taxon>
    </lineage>
</organism>
<feature type="transmembrane region" description="Helical" evidence="1">
    <location>
        <begin position="88"/>
        <end position="107"/>
    </location>
</feature>
<gene>
    <name evidence="2" type="ORF">FFL01_27450</name>
</gene>
<feature type="transmembrane region" description="Helical" evidence="1">
    <location>
        <begin position="53"/>
        <end position="76"/>
    </location>
</feature>
<accession>A0A4Y4AYI9</accession>
<dbReference type="EMBL" id="BJNP01000036">
    <property type="protein sequence ID" value="GEC73206.1"/>
    <property type="molecule type" value="Genomic_DNA"/>
</dbReference>
<reference evidence="2 3" key="1">
    <citation type="submission" date="2019-06" db="EMBL/GenBank/DDBJ databases">
        <title>Whole genome shotgun sequence of Flavobacterium flevense NBRC 14960.</title>
        <authorList>
            <person name="Hosoyama A."/>
            <person name="Uohara A."/>
            <person name="Ohji S."/>
            <person name="Ichikawa N."/>
        </authorList>
    </citation>
    <scope>NUCLEOTIDE SEQUENCE [LARGE SCALE GENOMIC DNA]</scope>
    <source>
        <strain evidence="2 3">NBRC 14960</strain>
    </source>
</reference>
<comment type="caution">
    <text evidence="2">The sequence shown here is derived from an EMBL/GenBank/DDBJ whole genome shotgun (WGS) entry which is preliminary data.</text>
</comment>
<dbReference type="Proteomes" id="UP000316775">
    <property type="component" value="Unassembled WGS sequence"/>
</dbReference>
<keyword evidence="1" id="KW-0472">Membrane</keyword>
<feature type="transmembrane region" description="Helical" evidence="1">
    <location>
        <begin position="20"/>
        <end position="41"/>
    </location>
</feature>
<keyword evidence="3" id="KW-1185">Reference proteome</keyword>
<feature type="transmembrane region" description="Helical" evidence="1">
    <location>
        <begin position="166"/>
        <end position="189"/>
    </location>
</feature>